<dbReference type="EMBL" id="VSWD01000011">
    <property type="protein sequence ID" value="KAK3088518.1"/>
    <property type="molecule type" value="Genomic_DNA"/>
</dbReference>
<dbReference type="GO" id="GO:0008270">
    <property type="term" value="F:zinc ion binding"/>
    <property type="evidence" value="ECO:0007669"/>
    <property type="project" value="UniProtKB-KW"/>
</dbReference>
<dbReference type="PROSITE" id="PS50144">
    <property type="entry name" value="MATH"/>
    <property type="match status" value="1"/>
</dbReference>
<dbReference type="PANTHER" id="PTHR10131:SF138">
    <property type="entry name" value="RE66324P"/>
    <property type="match status" value="1"/>
</dbReference>
<dbReference type="InterPro" id="IPR008974">
    <property type="entry name" value="TRAF-like"/>
</dbReference>
<dbReference type="SMART" id="SM00061">
    <property type="entry name" value="MATH"/>
    <property type="match status" value="1"/>
</dbReference>
<keyword evidence="3 7" id="KW-0479">Metal-binding</keyword>
<dbReference type="InterPro" id="IPR049440">
    <property type="entry name" value="TRAF3/5_RING"/>
</dbReference>
<dbReference type="GO" id="GO:0042981">
    <property type="term" value="P:regulation of apoptotic process"/>
    <property type="evidence" value="ECO:0007669"/>
    <property type="project" value="InterPro"/>
</dbReference>
<comment type="caution">
    <text evidence="12">The sequence shown here is derived from an EMBL/GenBank/DDBJ whole genome shotgun (WGS) entry which is preliminary data.</text>
</comment>
<dbReference type="InterPro" id="IPR013083">
    <property type="entry name" value="Znf_RING/FYVE/PHD"/>
</dbReference>
<evidence type="ECO:0000256" key="6">
    <source>
        <dbReference type="ARBA" id="ARBA00022833"/>
    </source>
</evidence>
<feature type="zinc finger region" description="TRAF-type" evidence="7">
    <location>
        <begin position="187"/>
        <end position="230"/>
    </location>
</feature>
<feature type="coiled-coil region" evidence="8">
    <location>
        <begin position="250"/>
        <end position="295"/>
    </location>
</feature>
<keyword evidence="2" id="KW-0963">Cytoplasm</keyword>
<proteinExistence type="predicted"/>
<dbReference type="SUPFAM" id="SSF57953">
    <property type="entry name" value="Trimerization domain of TRAF"/>
    <property type="match status" value="1"/>
</dbReference>
<dbReference type="FunFam" id="1.20.5.170:FF:000035">
    <property type="entry name" value="TNF receptor-associated factor"/>
    <property type="match status" value="1"/>
</dbReference>
<dbReference type="Gene3D" id="2.60.210.10">
    <property type="entry name" value="Apoptosis, Tumor Necrosis Factor Receptor Associated Protein 2, Chain A"/>
    <property type="match status" value="1"/>
</dbReference>
<dbReference type="InterPro" id="IPR049342">
    <property type="entry name" value="TRAF1-6_MATH_dom"/>
</dbReference>
<dbReference type="InterPro" id="IPR017907">
    <property type="entry name" value="Znf_RING_CS"/>
</dbReference>
<name>A0AA88Y3A7_PINIB</name>
<dbReference type="GO" id="GO:0007165">
    <property type="term" value="P:signal transduction"/>
    <property type="evidence" value="ECO:0007669"/>
    <property type="project" value="InterPro"/>
</dbReference>
<dbReference type="GO" id="GO:0043122">
    <property type="term" value="P:regulation of canonical NF-kappaB signal transduction"/>
    <property type="evidence" value="ECO:0007669"/>
    <property type="project" value="TreeGrafter"/>
</dbReference>
<feature type="domain" description="TRAF-type" evidence="11">
    <location>
        <begin position="187"/>
        <end position="230"/>
    </location>
</feature>
<dbReference type="Pfam" id="PF02176">
    <property type="entry name" value="zf-TRAF"/>
    <property type="match status" value="2"/>
</dbReference>
<evidence type="ECO:0000256" key="4">
    <source>
        <dbReference type="ARBA" id="ARBA00022737"/>
    </source>
</evidence>
<dbReference type="SUPFAM" id="SSF49599">
    <property type="entry name" value="TRAF domain-like"/>
    <property type="match status" value="2"/>
</dbReference>
<dbReference type="GO" id="GO:0009898">
    <property type="term" value="C:cytoplasmic side of plasma membrane"/>
    <property type="evidence" value="ECO:0007669"/>
    <property type="project" value="TreeGrafter"/>
</dbReference>
<dbReference type="PROSITE" id="PS50145">
    <property type="entry name" value="ZF_TRAF"/>
    <property type="match status" value="2"/>
</dbReference>
<keyword evidence="6 7" id="KW-0862">Zinc</keyword>
<dbReference type="GO" id="GO:0005164">
    <property type="term" value="F:tumor necrosis factor receptor binding"/>
    <property type="evidence" value="ECO:0007669"/>
    <property type="project" value="TreeGrafter"/>
</dbReference>
<evidence type="ECO:0000313" key="13">
    <source>
        <dbReference type="Proteomes" id="UP001186944"/>
    </source>
</evidence>
<dbReference type="PROSITE" id="PS50089">
    <property type="entry name" value="ZF_RING_2"/>
    <property type="match status" value="1"/>
</dbReference>
<evidence type="ECO:0000256" key="3">
    <source>
        <dbReference type="ARBA" id="ARBA00022723"/>
    </source>
</evidence>
<feature type="domain" description="RING-type" evidence="9">
    <location>
        <begin position="31"/>
        <end position="70"/>
    </location>
</feature>
<dbReference type="Pfam" id="PF21355">
    <property type="entry name" value="TRAF-mep_MATH"/>
    <property type="match status" value="1"/>
</dbReference>
<accession>A0AA88Y3A7</accession>
<dbReference type="Proteomes" id="UP001186944">
    <property type="component" value="Unassembled WGS sequence"/>
</dbReference>
<evidence type="ECO:0000256" key="8">
    <source>
        <dbReference type="SAM" id="Coils"/>
    </source>
</evidence>
<dbReference type="PIRSF" id="PIRSF015614">
    <property type="entry name" value="TRAF"/>
    <property type="match status" value="1"/>
</dbReference>
<evidence type="ECO:0000256" key="2">
    <source>
        <dbReference type="ARBA" id="ARBA00022490"/>
    </source>
</evidence>
<evidence type="ECO:0000313" key="12">
    <source>
        <dbReference type="EMBL" id="KAK3088518.1"/>
    </source>
</evidence>
<keyword evidence="8" id="KW-0175">Coiled coil</keyword>
<evidence type="ECO:0000259" key="11">
    <source>
        <dbReference type="PROSITE" id="PS50145"/>
    </source>
</evidence>
<dbReference type="Pfam" id="PF16673">
    <property type="entry name" value="TRAF_BIRC3_bd"/>
    <property type="match status" value="1"/>
</dbReference>
<dbReference type="SUPFAM" id="SSF57850">
    <property type="entry name" value="RING/U-box"/>
    <property type="match status" value="1"/>
</dbReference>
<feature type="domain" description="MATH" evidence="10">
    <location>
        <begin position="398"/>
        <end position="544"/>
    </location>
</feature>
<dbReference type="InterPro" id="IPR012227">
    <property type="entry name" value="TNF_rcpt-assoc_TRAF_met"/>
</dbReference>
<feature type="zinc finger region" description="TRAF-type" evidence="7">
    <location>
        <begin position="121"/>
        <end position="168"/>
    </location>
</feature>
<dbReference type="Gene3D" id="3.30.40.10">
    <property type="entry name" value="Zinc/RING finger domain, C3HC4 (zinc finger)"/>
    <property type="match status" value="3"/>
</dbReference>
<evidence type="ECO:0000256" key="1">
    <source>
        <dbReference type="ARBA" id="ARBA00004496"/>
    </source>
</evidence>
<feature type="domain" description="TRAF-type" evidence="11">
    <location>
        <begin position="121"/>
        <end position="168"/>
    </location>
</feature>
<sequence length="555" mass="63020">MAVPVDPGPNIEKGYPIEILVNKEFDKKFQCNHCGLILRDPIQSYCGHRFCRKCVEGVISSGTQVRCSSCIEEGAEEDDYSILRQEQMFPDNALKKEMIKIDVQCINPGCDWKGKFKNYDAHVAECKFRPLQCPQCGITIESSKLQYHMANECPQRKVKCKYCNIEITFAESENNLKAALLFFFKEHYKNCPKFPMKCEACGKKKIPREKMQHHIEKECTQQKVQCLPECGALSREQYMAHLDKKPGLHIAALSEKINRMEVEFGNALQNESLSKTQLLEKLQQQEQAIQSIISAGIPGGSGDLGAGNSQDINGIRTRCQTLELKIGTFEGIVTTLHREIERCITALETSDRQRSADKQKIEENERKIRQLERTVSLKDVALAELDLRIKSLELISFDGTLIWKITEWNKKRREAMAGSVTSIYSPIFYTSRNGYKMCARLYPNGDGMGKSSHISIFFVVMRGNFDALLSWPFTHRVSFMLLDQNNREHIVDSFRPDPTSSSFKRPTSEMNIASGCPLFMPQAKLDDPNLAYVKDDTMFIKITVDLTNVGRVGSG</sequence>
<dbReference type="FunFam" id="3.30.40.10:FF:000189">
    <property type="entry name" value="TNF receptor-associated factor"/>
    <property type="match status" value="1"/>
</dbReference>
<keyword evidence="4" id="KW-0677">Repeat</keyword>
<evidence type="ECO:0000259" key="9">
    <source>
        <dbReference type="PROSITE" id="PS50089"/>
    </source>
</evidence>
<gene>
    <name evidence="12" type="ORF">FSP39_020097</name>
</gene>
<comment type="subcellular location">
    <subcellularLocation>
        <location evidence="1">Cytoplasm</location>
    </subcellularLocation>
</comment>
<evidence type="ECO:0000256" key="7">
    <source>
        <dbReference type="PROSITE-ProRule" id="PRU00207"/>
    </source>
</evidence>
<dbReference type="AlphaFoldDB" id="A0AA88Y3A7"/>
<evidence type="ECO:0008006" key="14">
    <source>
        <dbReference type="Google" id="ProtNLM"/>
    </source>
</evidence>
<dbReference type="InterPro" id="IPR001841">
    <property type="entry name" value="Znf_RING"/>
</dbReference>
<dbReference type="InterPro" id="IPR032070">
    <property type="entry name" value="TRAF_BIRC3-bd"/>
</dbReference>
<evidence type="ECO:0000259" key="10">
    <source>
        <dbReference type="PROSITE" id="PS50144"/>
    </source>
</evidence>
<dbReference type="InterPro" id="IPR002083">
    <property type="entry name" value="MATH/TRAF_dom"/>
</dbReference>
<keyword evidence="5 7" id="KW-0863">Zinc-finger</keyword>
<dbReference type="FunFam" id="2.60.210.10:FF:000021">
    <property type="entry name" value="Tumor necrosis factor receptor-associated factor 2"/>
    <property type="match status" value="1"/>
</dbReference>
<keyword evidence="13" id="KW-1185">Reference proteome</keyword>
<dbReference type="GO" id="GO:0005737">
    <property type="term" value="C:cytoplasm"/>
    <property type="evidence" value="ECO:0007669"/>
    <property type="project" value="UniProtKB-SubCell"/>
</dbReference>
<reference evidence="12" key="1">
    <citation type="submission" date="2019-08" db="EMBL/GenBank/DDBJ databases">
        <title>The improved chromosome-level genome for the pearl oyster Pinctada fucata martensii using PacBio sequencing and Hi-C.</title>
        <authorList>
            <person name="Zheng Z."/>
        </authorList>
    </citation>
    <scope>NUCLEOTIDE SEQUENCE</scope>
    <source>
        <strain evidence="12">ZZ-2019</strain>
        <tissue evidence="12">Adductor muscle</tissue>
    </source>
</reference>
<dbReference type="Gene3D" id="1.20.5.170">
    <property type="match status" value="1"/>
</dbReference>
<evidence type="ECO:0000256" key="5">
    <source>
        <dbReference type="ARBA" id="ARBA00022771"/>
    </source>
</evidence>
<dbReference type="Pfam" id="PF21363">
    <property type="entry name" value="TRAF3_RING"/>
    <property type="match status" value="1"/>
</dbReference>
<protein>
    <recommendedName>
        <fullName evidence="14">TNF receptor-associated factor</fullName>
    </recommendedName>
</protein>
<dbReference type="PANTHER" id="PTHR10131">
    <property type="entry name" value="TNF RECEPTOR ASSOCIATED FACTOR"/>
    <property type="match status" value="1"/>
</dbReference>
<dbReference type="InterPro" id="IPR001293">
    <property type="entry name" value="Znf_TRAF"/>
</dbReference>
<organism evidence="12 13">
    <name type="scientific">Pinctada imbricata</name>
    <name type="common">Atlantic pearl-oyster</name>
    <name type="synonym">Pinctada martensii</name>
    <dbReference type="NCBI Taxonomy" id="66713"/>
    <lineage>
        <taxon>Eukaryota</taxon>
        <taxon>Metazoa</taxon>
        <taxon>Spiralia</taxon>
        <taxon>Lophotrochozoa</taxon>
        <taxon>Mollusca</taxon>
        <taxon>Bivalvia</taxon>
        <taxon>Autobranchia</taxon>
        <taxon>Pteriomorphia</taxon>
        <taxon>Pterioida</taxon>
        <taxon>Pterioidea</taxon>
        <taxon>Pteriidae</taxon>
        <taxon>Pinctada</taxon>
    </lineage>
</organism>
<dbReference type="PROSITE" id="PS00518">
    <property type="entry name" value="ZF_RING_1"/>
    <property type="match status" value="1"/>
</dbReference>